<protein>
    <recommendedName>
        <fullName evidence="1">DUF1902 domain-containing protein</fullName>
    </recommendedName>
</protein>
<proteinExistence type="predicted"/>
<evidence type="ECO:0000259" key="1">
    <source>
        <dbReference type="Pfam" id="PF08972"/>
    </source>
</evidence>
<sequence>MPTGKMIHVKAIWDDEADVWVAESDDIPGLITEASGWERLMEKLRVLIPELLEANGMLEEGTESEIPFHLLGERRETIHYRAA</sequence>
<dbReference type="EMBL" id="CAADFL010000408">
    <property type="protein sequence ID" value="VFK16246.1"/>
    <property type="molecule type" value="Genomic_DNA"/>
</dbReference>
<evidence type="ECO:0000313" key="4">
    <source>
        <dbReference type="EMBL" id="VFK16246.1"/>
    </source>
</evidence>
<gene>
    <name evidence="2" type="ORF">BECKFM1743A_GA0114220_103785</name>
    <name evidence="4" type="ORF">BECKFM1743B_GA0114221_104085</name>
    <name evidence="3" type="ORF">BECKFM1743C_GA0114222_104544</name>
</gene>
<name>A0A450TE17_9GAMM</name>
<feature type="domain" description="DUF1902" evidence="1">
    <location>
        <begin position="8"/>
        <end position="78"/>
    </location>
</feature>
<evidence type="ECO:0000313" key="3">
    <source>
        <dbReference type="EMBL" id="VFJ67401.1"/>
    </source>
</evidence>
<organism evidence="2">
    <name type="scientific">Candidatus Kentrum sp. FM</name>
    <dbReference type="NCBI Taxonomy" id="2126340"/>
    <lineage>
        <taxon>Bacteria</taxon>
        <taxon>Pseudomonadati</taxon>
        <taxon>Pseudomonadota</taxon>
        <taxon>Gammaproteobacteria</taxon>
        <taxon>Candidatus Kentrum</taxon>
    </lineage>
</organism>
<dbReference type="InterPro" id="IPR035069">
    <property type="entry name" value="TTHA1013/TTHA0281-like"/>
</dbReference>
<evidence type="ECO:0000313" key="2">
    <source>
        <dbReference type="EMBL" id="VFJ65288.1"/>
    </source>
</evidence>
<dbReference type="Gene3D" id="3.30.2390.10">
    <property type="entry name" value="TTHA1013-like"/>
    <property type="match status" value="1"/>
</dbReference>
<dbReference type="AlphaFoldDB" id="A0A450TE17"/>
<accession>A0A450TE17</accession>
<dbReference type="SUPFAM" id="SSF143100">
    <property type="entry name" value="TTHA1013/TTHA0281-like"/>
    <property type="match status" value="1"/>
</dbReference>
<dbReference type="InterPro" id="IPR015066">
    <property type="entry name" value="DUF1902"/>
</dbReference>
<dbReference type="Pfam" id="PF08972">
    <property type="entry name" value="DUF1902"/>
    <property type="match status" value="1"/>
</dbReference>
<dbReference type="EMBL" id="CAADEZ010000378">
    <property type="protein sequence ID" value="VFJ65288.1"/>
    <property type="molecule type" value="Genomic_DNA"/>
</dbReference>
<dbReference type="EMBL" id="CAADFA010000454">
    <property type="protein sequence ID" value="VFJ67401.1"/>
    <property type="molecule type" value="Genomic_DNA"/>
</dbReference>
<reference evidence="2" key="1">
    <citation type="submission" date="2019-02" db="EMBL/GenBank/DDBJ databases">
        <authorList>
            <person name="Gruber-Vodicka R. H."/>
            <person name="Seah K. B. B."/>
        </authorList>
    </citation>
    <scope>NUCLEOTIDE SEQUENCE</scope>
    <source>
        <strain evidence="2">BECK_BZ163</strain>
        <strain evidence="4">BECK_BZ164</strain>
        <strain evidence="3">BECK_BZ165</strain>
    </source>
</reference>